<feature type="transmembrane region" description="Helical" evidence="8">
    <location>
        <begin position="154"/>
        <end position="175"/>
    </location>
</feature>
<comment type="subcellular location">
    <subcellularLocation>
        <location evidence="1">Membrane</location>
        <topology evidence="1">Multi-pass membrane protein</topology>
    </subcellularLocation>
</comment>
<dbReference type="Proteomes" id="UP000835052">
    <property type="component" value="Unassembled WGS sequence"/>
</dbReference>
<evidence type="ECO:0000256" key="5">
    <source>
        <dbReference type="ARBA" id="ARBA00022989"/>
    </source>
</evidence>
<name>A0A8S1GTN6_9PELO</name>
<evidence type="ECO:0000256" key="3">
    <source>
        <dbReference type="ARBA" id="ARBA00022692"/>
    </source>
</evidence>
<evidence type="ECO:0000256" key="6">
    <source>
        <dbReference type="ARBA" id="ARBA00023136"/>
    </source>
</evidence>
<dbReference type="PANTHER" id="PTHR21016:SF7">
    <property type="entry name" value="TM2 DOMAIN-CONTAINING PROTEIN 3"/>
    <property type="match status" value="1"/>
</dbReference>
<dbReference type="InterPro" id="IPR050932">
    <property type="entry name" value="TM2D1-3-like"/>
</dbReference>
<dbReference type="OrthoDB" id="10257855at2759"/>
<evidence type="ECO:0000256" key="2">
    <source>
        <dbReference type="ARBA" id="ARBA00008284"/>
    </source>
</evidence>
<evidence type="ECO:0000313" key="11">
    <source>
        <dbReference type="EMBL" id="CAD6186384.1"/>
    </source>
</evidence>
<keyword evidence="3 8" id="KW-0812">Transmembrane</keyword>
<dbReference type="EMBL" id="CAJGYM010000004">
    <property type="protein sequence ID" value="CAD6186384.1"/>
    <property type="molecule type" value="Genomic_DNA"/>
</dbReference>
<evidence type="ECO:0000256" key="1">
    <source>
        <dbReference type="ARBA" id="ARBA00004141"/>
    </source>
</evidence>
<dbReference type="PANTHER" id="PTHR21016">
    <property type="entry name" value="BETA-AMYLOID BINDING PROTEIN-RELATED"/>
    <property type="match status" value="1"/>
</dbReference>
<keyword evidence="12" id="KW-1185">Reference proteome</keyword>
<gene>
    <name evidence="11" type="ORF">CAUJ_LOCUS2303</name>
</gene>
<keyword evidence="7" id="KW-0325">Glycoprotein</keyword>
<dbReference type="AlphaFoldDB" id="A0A8S1GTN6"/>
<dbReference type="Pfam" id="PF05154">
    <property type="entry name" value="TM2"/>
    <property type="match status" value="1"/>
</dbReference>
<protein>
    <recommendedName>
        <fullName evidence="10">TM2 domain-containing protein</fullName>
    </recommendedName>
</protein>
<evidence type="ECO:0000256" key="4">
    <source>
        <dbReference type="ARBA" id="ARBA00022729"/>
    </source>
</evidence>
<evidence type="ECO:0000256" key="8">
    <source>
        <dbReference type="SAM" id="Phobius"/>
    </source>
</evidence>
<evidence type="ECO:0000313" key="12">
    <source>
        <dbReference type="Proteomes" id="UP000835052"/>
    </source>
</evidence>
<comment type="similarity">
    <text evidence="2">Belongs to the TM2 family.</text>
</comment>
<accession>A0A8S1GTN6</accession>
<keyword evidence="6 8" id="KW-0472">Membrane</keyword>
<sequence length="184" mass="20457">MLRLFLLLGVLPAVLISGIGRDCEKSRLHCRFPDDCRLGETVTVNCTTGKECGPQKSLVKKAECRFCWQTRPEDHDCKPVTNCSTSSGRLHKTLCRVHSNVICIGVRNFHKKIRCNWSSGHSWSRTMFLSVVVGGFGADRFYLGLWKSAIGKLFSFGGLGVWTIIDVVLIAVGYIKPADGSMYI</sequence>
<proteinExistence type="inferred from homology"/>
<feature type="signal peptide" evidence="9">
    <location>
        <begin position="1"/>
        <end position="16"/>
    </location>
</feature>
<keyword evidence="5 8" id="KW-1133">Transmembrane helix</keyword>
<dbReference type="GO" id="GO:0016020">
    <property type="term" value="C:membrane"/>
    <property type="evidence" value="ECO:0007669"/>
    <property type="project" value="UniProtKB-SubCell"/>
</dbReference>
<dbReference type="InterPro" id="IPR007829">
    <property type="entry name" value="TM2"/>
</dbReference>
<evidence type="ECO:0000256" key="7">
    <source>
        <dbReference type="ARBA" id="ARBA00023180"/>
    </source>
</evidence>
<keyword evidence="4 9" id="KW-0732">Signal</keyword>
<organism evidence="11 12">
    <name type="scientific">Caenorhabditis auriculariae</name>
    <dbReference type="NCBI Taxonomy" id="2777116"/>
    <lineage>
        <taxon>Eukaryota</taxon>
        <taxon>Metazoa</taxon>
        <taxon>Ecdysozoa</taxon>
        <taxon>Nematoda</taxon>
        <taxon>Chromadorea</taxon>
        <taxon>Rhabditida</taxon>
        <taxon>Rhabditina</taxon>
        <taxon>Rhabditomorpha</taxon>
        <taxon>Rhabditoidea</taxon>
        <taxon>Rhabditidae</taxon>
        <taxon>Peloderinae</taxon>
        <taxon>Caenorhabditis</taxon>
    </lineage>
</organism>
<evidence type="ECO:0000256" key="9">
    <source>
        <dbReference type="SAM" id="SignalP"/>
    </source>
</evidence>
<feature type="transmembrane region" description="Helical" evidence="8">
    <location>
        <begin position="123"/>
        <end position="142"/>
    </location>
</feature>
<evidence type="ECO:0000259" key="10">
    <source>
        <dbReference type="Pfam" id="PF05154"/>
    </source>
</evidence>
<comment type="caution">
    <text evidence="11">The sequence shown here is derived from an EMBL/GenBank/DDBJ whole genome shotgun (WGS) entry which is preliminary data.</text>
</comment>
<feature type="domain" description="TM2" evidence="10">
    <location>
        <begin position="120"/>
        <end position="168"/>
    </location>
</feature>
<feature type="chain" id="PRO_5035906593" description="TM2 domain-containing protein" evidence="9">
    <location>
        <begin position="17"/>
        <end position="184"/>
    </location>
</feature>
<reference evidence="11" key="1">
    <citation type="submission" date="2020-10" db="EMBL/GenBank/DDBJ databases">
        <authorList>
            <person name="Kikuchi T."/>
        </authorList>
    </citation>
    <scope>NUCLEOTIDE SEQUENCE</scope>
    <source>
        <strain evidence="11">NKZ352</strain>
    </source>
</reference>